<dbReference type="InterPro" id="IPR036563">
    <property type="entry name" value="MoaE_sf"/>
</dbReference>
<dbReference type="STRING" id="1423726.FC07_GL001017"/>
<evidence type="ECO:0000313" key="2">
    <source>
        <dbReference type="Proteomes" id="UP000051461"/>
    </source>
</evidence>
<dbReference type="RefSeq" id="WP_057903684.1">
    <property type="nucleotide sequence ID" value="NZ_AZDA01000017.1"/>
</dbReference>
<reference evidence="1 2" key="1">
    <citation type="journal article" date="2015" name="Genome Announc.">
        <title>Expanding the biotechnology potential of lactobacilli through comparative genomics of 213 strains and associated genera.</title>
        <authorList>
            <person name="Sun Z."/>
            <person name="Harris H.M."/>
            <person name="McCann A."/>
            <person name="Guo C."/>
            <person name="Argimon S."/>
            <person name="Zhang W."/>
            <person name="Yang X."/>
            <person name="Jeffery I.B."/>
            <person name="Cooney J.C."/>
            <person name="Kagawa T.F."/>
            <person name="Liu W."/>
            <person name="Song Y."/>
            <person name="Salvetti E."/>
            <person name="Wrobel A."/>
            <person name="Rasinkangas P."/>
            <person name="Parkhill J."/>
            <person name="Rea M.C."/>
            <person name="O'Sullivan O."/>
            <person name="Ritari J."/>
            <person name="Douillard F.P."/>
            <person name="Paul Ross R."/>
            <person name="Yang R."/>
            <person name="Briner A.E."/>
            <person name="Felis G.E."/>
            <person name="de Vos W.M."/>
            <person name="Barrangou R."/>
            <person name="Klaenhammer T.R."/>
            <person name="Caufield P.W."/>
            <person name="Cui Y."/>
            <person name="Zhang H."/>
            <person name="O'Toole P.W."/>
        </authorList>
    </citation>
    <scope>NUCLEOTIDE SEQUENCE [LARGE SCALE GENOMIC DNA]</scope>
    <source>
        <strain evidence="1 2">DSM 20003</strain>
    </source>
</reference>
<dbReference type="SUPFAM" id="SSF54690">
    <property type="entry name" value="Molybdopterin synthase subunit MoaE"/>
    <property type="match status" value="1"/>
</dbReference>
<organism evidence="1 2">
    <name type="scientific">Loigolactobacillus bifermentans DSM 20003</name>
    <dbReference type="NCBI Taxonomy" id="1423726"/>
    <lineage>
        <taxon>Bacteria</taxon>
        <taxon>Bacillati</taxon>
        <taxon>Bacillota</taxon>
        <taxon>Bacilli</taxon>
        <taxon>Lactobacillales</taxon>
        <taxon>Lactobacillaceae</taxon>
        <taxon>Loigolactobacillus</taxon>
    </lineage>
</organism>
<comment type="caution">
    <text evidence="1">The sequence shown here is derived from an EMBL/GenBank/DDBJ whole genome shotgun (WGS) entry which is preliminary data.</text>
</comment>
<proteinExistence type="predicted"/>
<gene>
    <name evidence="1" type="ORF">FC07_GL001017</name>
</gene>
<dbReference type="PANTHER" id="PTHR23404">
    <property type="entry name" value="MOLYBDOPTERIN SYNTHASE RELATED"/>
    <property type="match status" value="1"/>
</dbReference>
<dbReference type="InterPro" id="IPR003448">
    <property type="entry name" value="Mopterin_biosynth_MoaE"/>
</dbReference>
<accession>A0A0R1H1E6</accession>
<protein>
    <submittedName>
        <fullName evidence="1">Molybdopterin biosynthesis protein, E chain</fullName>
    </submittedName>
</protein>
<dbReference type="GO" id="GO:0006777">
    <property type="term" value="P:Mo-molybdopterin cofactor biosynthetic process"/>
    <property type="evidence" value="ECO:0007669"/>
    <property type="project" value="InterPro"/>
</dbReference>
<dbReference type="Proteomes" id="UP000051461">
    <property type="component" value="Unassembled WGS sequence"/>
</dbReference>
<dbReference type="EMBL" id="AZDA01000017">
    <property type="protein sequence ID" value="KRK40302.1"/>
    <property type="molecule type" value="Genomic_DNA"/>
</dbReference>
<dbReference type="OrthoDB" id="9803224at2"/>
<dbReference type="CDD" id="cd00756">
    <property type="entry name" value="MoaE"/>
    <property type="match status" value="1"/>
</dbReference>
<dbReference type="AlphaFoldDB" id="A0A0R1H1E6"/>
<dbReference type="PATRIC" id="fig|1423726.3.peg.1051"/>
<dbReference type="Gene3D" id="3.90.1170.40">
    <property type="entry name" value="Molybdopterin biosynthesis MoaE subunit"/>
    <property type="match status" value="1"/>
</dbReference>
<dbReference type="Pfam" id="PF02391">
    <property type="entry name" value="MoaE"/>
    <property type="match status" value="1"/>
</dbReference>
<name>A0A0R1H1E6_9LACO</name>
<keyword evidence="2" id="KW-1185">Reference proteome</keyword>
<evidence type="ECO:0000313" key="1">
    <source>
        <dbReference type="EMBL" id="KRK40302.1"/>
    </source>
</evidence>
<sequence length="139" mass="15747">MHYVAISDKPLDVHALYQKLKDPAFGGIVVFSGTVRQWTDEIETESLEYTAYEPMAVKELTKLAEEVEAKGARVVMVHRVGHLKLADEAVFVGVAAPHRGEAFEWCEYLIDTLKQRVPVWKKEYDTDKVRWGGPTENGN</sequence>